<dbReference type="SMART" id="SM01042">
    <property type="entry name" value="Brr6_like_C_C"/>
    <property type="match status" value="1"/>
</dbReference>
<dbReference type="AlphaFoldDB" id="A0AAD9WCT7"/>
<dbReference type="PANTHER" id="PTHR28136:SF1">
    <property type="entry name" value="NUCLEUS EXPORT PROTEIN BRL1"/>
    <property type="match status" value="1"/>
</dbReference>
<gene>
    <name evidence="4" type="ORF">QTJ16_005869</name>
</gene>
<protein>
    <recommendedName>
        <fullName evidence="3">Brl1/Brr6 domain-containing protein</fullName>
    </recommendedName>
</protein>
<feature type="compositionally biased region" description="Low complexity" evidence="1">
    <location>
        <begin position="46"/>
        <end position="62"/>
    </location>
</feature>
<feature type="transmembrane region" description="Helical" evidence="2">
    <location>
        <begin position="224"/>
        <end position="246"/>
    </location>
</feature>
<comment type="caution">
    <text evidence="4">The sequence shown here is derived from an EMBL/GenBank/DDBJ whole genome shotgun (WGS) entry which is preliminary data.</text>
</comment>
<dbReference type="EMBL" id="JAUBYV010000009">
    <property type="protein sequence ID" value="KAK2624676.1"/>
    <property type="molecule type" value="Genomic_DNA"/>
</dbReference>
<organism evidence="4 5">
    <name type="scientific">Diplocarpon rosae</name>
    <dbReference type="NCBI Taxonomy" id="946125"/>
    <lineage>
        <taxon>Eukaryota</taxon>
        <taxon>Fungi</taxon>
        <taxon>Dikarya</taxon>
        <taxon>Ascomycota</taxon>
        <taxon>Pezizomycotina</taxon>
        <taxon>Leotiomycetes</taxon>
        <taxon>Helotiales</taxon>
        <taxon>Drepanopezizaceae</taxon>
        <taxon>Diplocarpon</taxon>
    </lineage>
</organism>
<feature type="domain" description="Brl1/Brr6" evidence="3">
    <location>
        <begin position="222"/>
        <end position="355"/>
    </location>
</feature>
<dbReference type="GO" id="GO:0006998">
    <property type="term" value="P:nuclear envelope organization"/>
    <property type="evidence" value="ECO:0007669"/>
    <property type="project" value="InterPro"/>
</dbReference>
<dbReference type="InterPro" id="IPR040202">
    <property type="entry name" value="Brl1/Brr6"/>
</dbReference>
<evidence type="ECO:0000256" key="2">
    <source>
        <dbReference type="SAM" id="Phobius"/>
    </source>
</evidence>
<feature type="compositionally biased region" description="Polar residues" evidence="1">
    <location>
        <begin position="32"/>
        <end position="45"/>
    </location>
</feature>
<feature type="compositionally biased region" description="Basic and acidic residues" evidence="1">
    <location>
        <begin position="161"/>
        <end position="175"/>
    </location>
</feature>
<dbReference type="GO" id="GO:0031965">
    <property type="term" value="C:nuclear membrane"/>
    <property type="evidence" value="ECO:0007669"/>
    <property type="project" value="InterPro"/>
</dbReference>
<dbReference type="InterPro" id="IPR018767">
    <property type="entry name" value="Brl1/Brr6_dom"/>
</dbReference>
<feature type="transmembrane region" description="Helical" evidence="2">
    <location>
        <begin position="332"/>
        <end position="354"/>
    </location>
</feature>
<feature type="region of interest" description="Disordered" evidence="1">
    <location>
        <begin position="1"/>
        <end position="110"/>
    </location>
</feature>
<keyword evidence="5" id="KW-1185">Reference proteome</keyword>
<accession>A0AAD9WCT7</accession>
<feature type="region of interest" description="Disordered" evidence="1">
    <location>
        <begin position="152"/>
        <end position="201"/>
    </location>
</feature>
<evidence type="ECO:0000256" key="1">
    <source>
        <dbReference type="SAM" id="MobiDB-lite"/>
    </source>
</evidence>
<dbReference type="PANTHER" id="PTHR28136">
    <property type="entry name" value="NUCLEUS EXPORT PROTEIN BRR6"/>
    <property type="match status" value="1"/>
</dbReference>
<dbReference type="Pfam" id="PF10104">
    <property type="entry name" value="Brr6_like_C_C"/>
    <property type="match status" value="1"/>
</dbReference>
<evidence type="ECO:0000259" key="3">
    <source>
        <dbReference type="SMART" id="SM01042"/>
    </source>
</evidence>
<evidence type="ECO:0000313" key="5">
    <source>
        <dbReference type="Proteomes" id="UP001285354"/>
    </source>
</evidence>
<evidence type="ECO:0000313" key="4">
    <source>
        <dbReference type="EMBL" id="KAK2624676.1"/>
    </source>
</evidence>
<dbReference type="Proteomes" id="UP001285354">
    <property type="component" value="Unassembled WGS sequence"/>
</dbReference>
<sequence>MFSYSQSKRSHESPMDFEWQRPNGPTDPKSPFPQSTPQQHQSGFQSTKPTSTFGGGSTTPAPQFRNPSFNTPRKPFDQEVFSEMSGVESSPGDIADLDDTPDPPQKTQTMTAFASGTGTIKQPIFGKYGAEFQGNSPGRMDQRRGKYGNTISQKMRKRKRMERDYDMIRGYREGSESESEDGETRPRSRSTKSPKATETPQPGFFASIFNYIDTHPNLPNILSYYAQLGVNGFIAAITIFGIWSFWMTVRADVDKASEKEKALVLTEIAKCAQEYVVNRCGADIRLPALAGPCEAWEICMNKDPDTIGRAQVSAHTFAQIFNSFIEPISYKAMIFVVLIVTVCIMVNNLAFGLFRSKTNHSQHQPFYPQTQPQPHFHWGAPPQTPRHNSFGYDVYGGQTYQQIMPSMTPQRSPSKGDGSLLE</sequence>
<name>A0AAD9WCT7_9HELO</name>
<proteinExistence type="predicted"/>
<reference evidence="4" key="1">
    <citation type="submission" date="2023-06" db="EMBL/GenBank/DDBJ databases">
        <title>Draft genome of Marssonina rosae.</title>
        <authorList>
            <person name="Cheng Q."/>
        </authorList>
    </citation>
    <scope>NUCLEOTIDE SEQUENCE</scope>
    <source>
        <strain evidence="4">R4</strain>
    </source>
</reference>
<keyword evidence="2" id="KW-0812">Transmembrane</keyword>
<dbReference type="GO" id="GO:0055088">
    <property type="term" value="P:lipid homeostasis"/>
    <property type="evidence" value="ECO:0007669"/>
    <property type="project" value="InterPro"/>
</dbReference>
<keyword evidence="2" id="KW-0472">Membrane</keyword>
<keyword evidence="2" id="KW-1133">Transmembrane helix</keyword>